<dbReference type="GO" id="GO:0016874">
    <property type="term" value="F:ligase activity"/>
    <property type="evidence" value="ECO:0007669"/>
    <property type="project" value="UniProtKB-KW"/>
</dbReference>
<sequence length="432" mass="49395">MLADSQTTPQLSTTQTEPLYYLERHFLAQCNHIQEWFRDQWERTLPPIYGSVDLRNAGFKLAPIDMNLFPAGFNNLNPNYLSLSISAAKKAIHRIVPDAKRILVIPESHTRNLFYWENIKTLQKILEAADFEIRFALLAEDLKEPKEIALPSGEKVVVEPLLRKNNKLYITDFCPHLVLLNNDLSEGIPDILQNLEIPLLPPATLGWSQRLKSEHFQYYAEVTQEFAAETNIDPWLIAPLFRHCGQIDFMQQEGLECLIAHAETLFAEIKKKYAEYSITHQPFLIVKADAGTYGMAVMTVRSVDELKSLNRKQRTRMSMIKGGQPVRRVIIQEGIYTFETFGSEKAVAEPVVYLWGDSVVGGFYRVHKERGIDENLNAPGMRFEPLPFSQTCNDPNAKLDPDASQNRFYIYGIVAQLSMLAAAREMKDQMKK</sequence>
<keyword evidence="1" id="KW-0436">Ligase</keyword>
<dbReference type="Proteomes" id="UP000254720">
    <property type="component" value="Unassembled WGS sequence"/>
</dbReference>
<keyword evidence="2" id="KW-1185">Reference proteome</keyword>
<name>A0A370G7P9_9COXI</name>
<protein>
    <submittedName>
        <fullName evidence="1">Glutamate--cysteine ligase</fullName>
    </submittedName>
</protein>
<evidence type="ECO:0000313" key="1">
    <source>
        <dbReference type="EMBL" id="RDI38053.1"/>
    </source>
</evidence>
<dbReference type="Gene3D" id="3.40.50.11280">
    <property type="entry name" value="Glutamate-cysteine ligase, N-terminal domain"/>
    <property type="match status" value="1"/>
</dbReference>
<dbReference type="AlphaFoldDB" id="A0A370G7P9"/>
<gene>
    <name evidence="1" type="ORF">C8D86_1346</name>
</gene>
<dbReference type="NCBIfam" id="TIGR02049">
    <property type="entry name" value="gshA_ferroox"/>
    <property type="match status" value="1"/>
</dbReference>
<dbReference type="InterPro" id="IPR011718">
    <property type="entry name" value="GshA"/>
</dbReference>
<dbReference type="EMBL" id="QQAX01000034">
    <property type="protein sequence ID" value="RDI38053.1"/>
    <property type="molecule type" value="Genomic_DNA"/>
</dbReference>
<accession>A0A370G7P9</accession>
<proteinExistence type="predicted"/>
<dbReference type="InterPro" id="IPR042520">
    <property type="entry name" value="GshA_N"/>
</dbReference>
<dbReference type="OrthoDB" id="5644489at2"/>
<reference evidence="1 2" key="1">
    <citation type="submission" date="2018-07" db="EMBL/GenBank/DDBJ databases">
        <title>Genomic Encyclopedia of Type Strains, Phase IV (KMG-IV): sequencing the most valuable type-strain genomes for metagenomic binning, comparative biology and taxonomic classification.</title>
        <authorList>
            <person name="Goeker M."/>
        </authorList>
    </citation>
    <scope>NUCLEOTIDE SEQUENCE [LARGE SCALE GENOMIC DNA]</scope>
    <source>
        <strain evidence="1 2">DSM 16500</strain>
    </source>
</reference>
<evidence type="ECO:0000313" key="2">
    <source>
        <dbReference type="Proteomes" id="UP000254720"/>
    </source>
</evidence>
<dbReference type="RefSeq" id="WP_114835372.1">
    <property type="nucleotide sequence ID" value="NZ_LR699114.1"/>
</dbReference>
<dbReference type="Pfam" id="PF08886">
    <property type="entry name" value="GshA"/>
    <property type="match status" value="1"/>
</dbReference>
<organism evidence="1 2">
    <name type="scientific">Aquicella lusitana</name>
    <dbReference type="NCBI Taxonomy" id="254246"/>
    <lineage>
        <taxon>Bacteria</taxon>
        <taxon>Pseudomonadati</taxon>
        <taxon>Pseudomonadota</taxon>
        <taxon>Gammaproteobacteria</taxon>
        <taxon>Legionellales</taxon>
        <taxon>Coxiellaceae</taxon>
        <taxon>Aquicella</taxon>
    </lineage>
</organism>
<comment type="caution">
    <text evidence="1">The sequence shown here is derived from an EMBL/GenBank/DDBJ whole genome shotgun (WGS) entry which is preliminary data.</text>
</comment>